<evidence type="ECO:0000256" key="3">
    <source>
        <dbReference type="ARBA" id="ARBA00023002"/>
    </source>
</evidence>
<evidence type="ECO:0000313" key="6">
    <source>
        <dbReference type="EMBL" id="GAA3573697.1"/>
    </source>
</evidence>
<sequence>MSEKPFRFGVTMFVPSSRAEWMAKCRRAEKLGYDVIGVADHLGLAPPFPAMVLAAEATERVRLTTFVLNAAFYHPTLLAREVAGTDRFTDGRIEIGLGGGYLKAEFEAAGIPWETAGRRVDQLERTVAELERCYADPGQEPRPAQRSGPPLLIAGRGDRVLTLAAGHADIVGFSGTVHGNTGCRPGLADAGAIAERVEFVRGKLGNRADDVEFNISVYHLVITDDRETALVKAQEELPDLTVAQIAELPTAYFGTAAEIADRLRENRRRFGFGYVTVNELELEAFAPVIALLR</sequence>
<dbReference type="Gene3D" id="3.20.20.30">
    <property type="entry name" value="Luciferase-like domain"/>
    <property type="match status" value="1"/>
</dbReference>
<dbReference type="Proteomes" id="UP001500689">
    <property type="component" value="Unassembled WGS sequence"/>
</dbReference>
<dbReference type="InterPro" id="IPR036661">
    <property type="entry name" value="Luciferase-like_sf"/>
</dbReference>
<dbReference type="PANTHER" id="PTHR42847:SF4">
    <property type="entry name" value="ALKANESULFONATE MONOOXYGENASE-RELATED"/>
    <property type="match status" value="1"/>
</dbReference>
<comment type="caution">
    <text evidence="6">The sequence shown here is derived from an EMBL/GenBank/DDBJ whole genome shotgun (WGS) entry which is preliminary data.</text>
</comment>
<evidence type="ECO:0000259" key="5">
    <source>
        <dbReference type="Pfam" id="PF00296"/>
    </source>
</evidence>
<proteinExistence type="predicted"/>
<dbReference type="EMBL" id="BAAAZN010000018">
    <property type="protein sequence ID" value="GAA3573697.1"/>
    <property type="molecule type" value="Genomic_DNA"/>
</dbReference>
<keyword evidence="2" id="KW-0288">FMN</keyword>
<dbReference type="InterPro" id="IPR019923">
    <property type="entry name" value="Lucif-like_OxRdtase_MSMEG_2516"/>
</dbReference>
<feature type="domain" description="Luciferase-like" evidence="5">
    <location>
        <begin position="20"/>
        <end position="237"/>
    </location>
</feature>
<keyword evidence="1" id="KW-0285">Flavoprotein</keyword>
<evidence type="ECO:0000313" key="7">
    <source>
        <dbReference type="Proteomes" id="UP001500689"/>
    </source>
</evidence>
<gene>
    <name evidence="6" type="ORF">GCM10022222_67610</name>
</gene>
<keyword evidence="7" id="KW-1185">Reference proteome</keyword>
<name>A0ABP6Y283_9PSEU</name>
<protein>
    <submittedName>
        <fullName evidence="6">TIGR03621 family F420-dependent LLM class oxidoreductase</fullName>
    </submittedName>
</protein>
<evidence type="ECO:0000256" key="1">
    <source>
        <dbReference type="ARBA" id="ARBA00022630"/>
    </source>
</evidence>
<dbReference type="PANTHER" id="PTHR42847">
    <property type="entry name" value="ALKANESULFONATE MONOOXYGENASE"/>
    <property type="match status" value="1"/>
</dbReference>
<dbReference type="NCBIfam" id="TIGR03621">
    <property type="entry name" value="F420_MSMEG_2516"/>
    <property type="match status" value="1"/>
</dbReference>
<reference evidence="7" key="1">
    <citation type="journal article" date="2019" name="Int. J. Syst. Evol. Microbiol.">
        <title>The Global Catalogue of Microorganisms (GCM) 10K type strain sequencing project: providing services to taxonomists for standard genome sequencing and annotation.</title>
        <authorList>
            <consortium name="The Broad Institute Genomics Platform"/>
            <consortium name="The Broad Institute Genome Sequencing Center for Infectious Disease"/>
            <person name="Wu L."/>
            <person name="Ma J."/>
        </authorList>
    </citation>
    <scope>NUCLEOTIDE SEQUENCE [LARGE SCALE GENOMIC DNA]</scope>
    <source>
        <strain evidence="7">JCM 16898</strain>
    </source>
</reference>
<dbReference type="InterPro" id="IPR050172">
    <property type="entry name" value="SsuD_RutA_monooxygenase"/>
</dbReference>
<dbReference type="InterPro" id="IPR011251">
    <property type="entry name" value="Luciferase-like_dom"/>
</dbReference>
<accession>A0ABP6Y283</accession>
<evidence type="ECO:0000256" key="2">
    <source>
        <dbReference type="ARBA" id="ARBA00022643"/>
    </source>
</evidence>
<dbReference type="SUPFAM" id="SSF51679">
    <property type="entry name" value="Bacterial luciferase-like"/>
    <property type="match status" value="1"/>
</dbReference>
<evidence type="ECO:0000256" key="4">
    <source>
        <dbReference type="ARBA" id="ARBA00023033"/>
    </source>
</evidence>
<dbReference type="Pfam" id="PF00296">
    <property type="entry name" value="Bac_luciferase"/>
    <property type="match status" value="1"/>
</dbReference>
<keyword evidence="3" id="KW-0560">Oxidoreductase</keyword>
<dbReference type="RefSeq" id="WP_344867203.1">
    <property type="nucleotide sequence ID" value="NZ_BAAAZN010000018.1"/>
</dbReference>
<keyword evidence="4" id="KW-0503">Monooxygenase</keyword>
<organism evidence="6 7">
    <name type="scientific">Amycolatopsis ultiminotia</name>
    <dbReference type="NCBI Taxonomy" id="543629"/>
    <lineage>
        <taxon>Bacteria</taxon>
        <taxon>Bacillati</taxon>
        <taxon>Actinomycetota</taxon>
        <taxon>Actinomycetes</taxon>
        <taxon>Pseudonocardiales</taxon>
        <taxon>Pseudonocardiaceae</taxon>
        <taxon>Amycolatopsis</taxon>
    </lineage>
</organism>